<dbReference type="AlphaFoldDB" id="A0A9W8J0U0"/>
<evidence type="ECO:0000313" key="3">
    <source>
        <dbReference type="Proteomes" id="UP001140091"/>
    </source>
</evidence>
<organism evidence="2 3">
    <name type="scientific">Candolleomyces eurysporus</name>
    <dbReference type="NCBI Taxonomy" id="2828524"/>
    <lineage>
        <taxon>Eukaryota</taxon>
        <taxon>Fungi</taxon>
        <taxon>Dikarya</taxon>
        <taxon>Basidiomycota</taxon>
        <taxon>Agaricomycotina</taxon>
        <taxon>Agaricomycetes</taxon>
        <taxon>Agaricomycetidae</taxon>
        <taxon>Agaricales</taxon>
        <taxon>Agaricineae</taxon>
        <taxon>Psathyrellaceae</taxon>
        <taxon>Candolleomyces</taxon>
    </lineage>
</organism>
<dbReference type="OrthoDB" id="2804062at2759"/>
<protein>
    <submittedName>
        <fullName evidence="2">Uncharacterized protein</fullName>
    </submittedName>
</protein>
<accession>A0A9W8J0U0</accession>
<dbReference type="Proteomes" id="UP001140091">
    <property type="component" value="Unassembled WGS sequence"/>
</dbReference>
<keyword evidence="3" id="KW-1185">Reference proteome</keyword>
<evidence type="ECO:0000313" key="2">
    <source>
        <dbReference type="EMBL" id="KAJ2924239.1"/>
    </source>
</evidence>
<proteinExistence type="predicted"/>
<feature type="non-terminal residue" evidence="2">
    <location>
        <position position="1"/>
    </location>
</feature>
<sequence>MASGGRHETLNDHFNGMNFGKLVGLRSLLPKKLCEAAEMTKQHQEAFTKLSATFSDEMKAKWTDMVSNWEKDATKSPNPYKDIKLETTLQDVRLQMAKEDAEEAARGVVSAHQISLSNCLMTGLELEEQQQSLKQQVKGNKLTTSKQKADLEDKRTALRRRINQWREVQLVYAPCVVTQLPNSDESEGLALNTPAENIPLLLPSALPPSLQVSVSLLVEKECKLREAQCDDALGEIRRQRRILTGLVQFKKLNLAGQGNKPNTRVCSLYNRIQTKITKAETRYNVARAALATLDANGAWSSRLHVLKPEDIHGPGKDPEDISNGRFIMSWIWLIPRARSEGPDELKGKDLDESLRVEWVKSRAWVQQWEEEYLLVREEMRRSVVYLRWKADWWKGRAALPAFKADDVAHGVSAYAAKQAALCSQLAERFSQVWLPILEKLGLKPQWEATNSAHQLGAASGISGTVMSDAGIDWDETTIIDELDLDYVWESNNESEEREGGKNDFELDDE</sequence>
<gene>
    <name evidence="2" type="ORF">H1R20_g12855</name>
</gene>
<dbReference type="EMBL" id="JANBPK010001235">
    <property type="protein sequence ID" value="KAJ2924239.1"/>
    <property type="molecule type" value="Genomic_DNA"/>
</dbReference>
<comment type="caution">
    <text evidence="2">The sequence shown here is derived from an EMBL/GenBank/DDBJ whole genome shotgun (WGS) entry which is preliminary data.</text>
</comment>
<name>A0A9W8J0U0_9AGAR</name>
<reference evidence="2" key="1">
    <citation type="submission" date="2022-06" db="EMBL/GenBank/DDBJ databases">
        <title>Genome Sequence of Candolleomyces eurysporus.</title>
        <authorList>
            <person name="Buettner E."/>
        </authorList>
    </citation>
    <scope>NUCLEOTIDE SEQUENCE</scope>
    <source>
        <strain evidence="2">VTCC 930004</strain>
    </source>
</reference>
<feature type="region of interest" description="Disordered" evidence="1">
    <location>
        <begin position="490"/>
        <end position="509"/>
    </location>
</feature>
<feature type="compositionally biased region" description="Basic and acidic residues" evidence="1">
    <location>
        <begin position="497"/>
        <end position="509"/>
    </location>
</feature>
<evidence type="ECO:0000256" key="1">
    <source>
        <dbReference type="SAM" id="MobiDB-lite"/>
    </source>
</evidence>